<organism evidence="1 2">
    <name type="scientific">Candidatus Megaera venefica</name>
    <dbReference type="NCBI Taxonomy" id="2055910"/>
    <lineage>
        <taxon>Bacteria</taxon>
        <taxon>Pseudomonadati</taxon>
        <taxon>Pseudomonadota</taxon>
        <taxon>Alphaproteobacteria</taxon>
        <taxon>Rickettsiales</taxon>
        <taxon>Rickettsiaceae</taxon>
        <taxon>Candidatus Megaera</taxon>
    </lineage>
</organism>
<keyword evidence="2" id="KW-1185">Reference proteome</keyword>
<comment type="caution">
    <text evidence="1">The sequence shown here is derived from an EMBL/GenBank/DDBJ whole genome shotgun (WGS) entry which is preliminary data.</text>
</comment>
<gene>
    <name evidence="1" type="ORF">Megvenef_01412</name>
</gene>
<proteinExistence type="predicted"/>
<protein>
    <submittedName>
        <fullName evidence="1">Uncharacterized protein</fullName>
    </submittedName>
</protein>
<name>A0ABU5NE42_9RICK</name>
<dbReference type="Proteomes" id="UP001291687">
    <property type="component" value="Unassembled WGS sequence"/>
</dbReference>
<evidence type="ECO:0000313" key="1">
    <source>
        <dbReference type="EMBL" id="MEA0971434.1"/>
    </source>
</evidence>
<dbReference type="RefSeq" id="WP_322777338.1">
    <property type="nucleotide sequence ID" value="NZ_JARJFB010000137.1"/>
</dbReference>
<evidence type="ECO:0000313" key="2">
    <source>
        <dbReference type="Proteomes" id="UP001291687"/>
    </source>
</evidence>
<sequence>MKHEFFQKKSLDYYDSLVQKVKDKYEEPLAEMLVKLINELIPVVNELTSEVERRTLGDETVKLPLLNLDNKVESLVAIRELCYSIQHRCATLFPSDELEQLTLYWKKILTGEQVGAIKAKIGIPLSNPQAELTDLSNILKFLILHLTCGQGISDEKSLDEMKVIKDHIFQVVSAAITVPALTDFFREIKGLNPNEVKKSDLALATLQIAGHYRHEIAEYVNDPSADEMGVLACGKDWMRDPVFLNPSWKPWDVLMNEKIKGHLGGDHLLPGATITMLKKLTFSELEQFNGTYGVYHQDGDIVEVKKNSKSACYHFSVSQDGENVKVICVHKPFNEQEYYKLGELILAVLESDGETALYSALKPLLYDLSHDTLLVRGQSASEKSIAEALSIVQNFHFKFIPEWMPPNLNYDQQILAIVSQQEWENSVLGCTLTPIDQD</sequence>
<dbReference type="EMBL" id="JARJFB010000137">
    <property type="protein sequence ID" value="MEA0971434.1"/>
    <property type="molecule type" value="Genomic_DNA"/>
</dbReference>
<accession>A0ABU5NE42</accession>
<reference evidence="1 2" key="1">
    <citation type="submission" date="2023-03" db="EMBL/GenBank/DDBJ databases">
        <title>Host association and intracellularity evolved multiple times independently in the Rickettsiales.</title>
        <authorList>
            <person name="Castelli M."/>
            <person name="Nardi T."/>
            <person name="Gammuto L."/>
            <person name="Bellinzona G."/>
            <person name="Sabaneyeva E."/>
            <person name="Potekhin A."/>
            <person name="Serra V."/>
            <person name="Petroni G."/>
            <person name="Sassera D."/>
        </authorList>
    </citation>
    <scope>NUCLEOTIDE SEQUENCE [LARGE SCALE GENOMIC DNA]</scope>
    <source>
        <strain evidence="1 2">Sr 2-6</strain>
    </source>
</reference>